<protein>
    <submittedName>
        <fullName evidence="1">Uncharacterized protein</fullName>
    </submittedName>
</protein>
<name>A0A806KLE4_9BACT</name>
<reference evidence="1" key="1">
    <citation type="submission" date="2012-03" db="EMBL/GenBank/DDBJ databases">
        <title>Functional metagenomics reveals considerable lignocellulase gene clusters in the gut microbiome of a wood-feeding higher termite.</title>
        <authorList>
            <person name="Liu N."/>
        </authorList>
    </citation>
    <scope>NUCLEOTIDE SEQUENCE</scope>
</reference>
<accession>A0A806KLE4</accession>
<evidence type="ECO:0000313" key="1">
    <source>
        <dbReference type="EMBL" id="AGS52601.1"/>
    </source>
</evidence>
<organism evidence="1">
    <name type="scientific">uncultured bacterium contig00042</name>
    <dbReference type="NCBI Taxonomy" id="1181529"/>
    <lineage>
        <taxon>Bacteria</taxon>
        <taxon>environmental samples</taxon>
    </lineage>
</organism>
<proteinExistence type="predicted"/>
<dbReference type="AlphaFoldDB" id="A0A806KLE4"/>
<sequence length="37" mass="4292">MIASRYEDSAVREGEYDMMQIVNVYVERSYGSINMLA</sequence>
<dbReference type="EMBL" id="JQ844202">
    <property type="protein sequence ID" value="AGS52601.1"/>
    <property type="molecule type" value="Genomic_DNA"/>
</dbReference>